<sequence>MLLSRLRIRGKLGLLSAVPLLAVIALAVPVVNQRVDTAGRAALAAARASLAADVGQLIQALQQERLVLLGVGVGAAPRAQLQAQVELVERRAAALRTRDLPDGVALAPALDAVGGYAPRHAAPAAADPRAVVPGYGGLIGGLIDALGLRAGTDGGTGRQLYALDAALRTDEALAVAGVYAFLLGVPRYDHLLARYHGAQAVFAADVDRFRHFATPAQQTLYTRVARVGEVVTTEPGVDPRPALRAQALPDLLRALYYRGSADRVVSEQIVGDVTALADRDYRAQVLGAILVGVGVLLLTVFVVGFCLVVGRRVVRPLTRLTASAERIAAITEDELLRVVDDEVEAARPVRLDPVATDAPDEIGELARAIEGVQRTAVSLVHRQVAVRRNIAQMFHHVGRRTQALVARQTIGIETLTGAETDPVRRADLTRLLQLTGRLRRNAGSLVVISGAVGTEPPTEPRALRDIVRLALAEIEDGDRVDIEVPAALAVVPALAGDAVLLLAELVENACVYSPPTSRVTVAAEETRAGARVRITDAGIGLSEGQLTTENSRLRQRERLDLAPTGALGLFVVGRLARRHRLRVGLTADPGGGTTAIIELPARLLADDVPPRVAVPGPAPPRRPGAALDRARAAVTEGPSWSGFIPLQRPAAEPWAPRYENSEEAPVFPATAAPRPIPLPAAPAQRAGDDGLIRRIPGATLPARARAVGVQPAPAGAPTHDPAAVRALVEEFESGVARAMDEYGPASGEVRR</sequence>
<dbReference type="PROSITE" id="PS50885">
    <property type="entry name" value="HAMP"/>
    <property type="match status" value="1"/>
</dbReference>
<keyword evidence="8 10" id="KW-1133">Transmembrane helix</keyword>
<evidence type="ECO:0000256" key="3">
    <source>
        <dbReference type="ARBA" id="ARBA00012438"/>
    </source>
</evidence>
<name>A0A8J3BFY5_9ACTN</name>
<dbReference type="Proteomes" id="UP000649739">
    <property type="component" value="Unassembled WGS sequence"/>
</dbReference>
<evidence type="ECO:0000259" key="12">
    <source>
        <dbReference type="PROSITE" id="PS50885"/>
    </source>
</evidence>
<accession>A0A8J3BFY5</accession>
<comment type="caution">
    <text evidence="13">The sequence shown here is derived from an EMBL/GenBank/DDBJ whole genome shotgun (WGS) entry which is preliminary data.</text>
</comment>
<keyword evidence="7 13" id="KW-0418">Kinase</keyword>
<dbReference type="Pfam" id="PF02518">
    <property type="entry name" value="HATPase_c"/>
    <property type="match status" value="1"/>
</dbReference>
<evidence type="ECO:0000256" key="1">
    <source>
        <dbReference type="ARBA" id="ARBA00000085"/>
    </source>
</evidence>
<gene>
    <name evidence="13" type="ORF">GCM10010123_33670</name>
</gene>
<evidence type="ECO:0000256" key="7">
    <source>
        <dbReference type="ARBA" id="ARBA00022777"/>
    </source>
</evidence>
<dbReference type="GO" id="GO:0005886">
    <property type="term" value="C:plasma membrane"/>
    <property type="evidence" value="ECO:0007669"/>
    <property type="project" value="TreeGrafter"/>
</dbReference>
<keyword evidence="10" id="KW-0472">Membrane</keyword>
<dbReference type="GO" id="GO:0004673">
    <property type="term" value="F:protein histidine kinase activity"/>
    <property type="evidence" value="ECO:0007669"/>
    <property type="project" value="UniProtKB-EC"/>
</dbReference>
<evidence type="ECO:0000256" key="4">
    <source>
        <dbReference type="ARBA" id="ARBA00022553"/>
    </source>
</evidence>
<dbReference type="SMART" id="SM00304">
    <property type="entry name" value="HAMP"/>
    <property type="match status" value="1"/>
</dbReference>
<evidence type="ECO:0000313" key="13">
    <source>
        <dbReference type="EMBL" id="GGK00963.1"/>
    </source>
</evidence>
<evidence type="ECO:0000256" key="8">
    <source>
        <dbReference type="ARBA" id="ARBA00022989"/>
    </source>
</evidence>
<dbReference type="EMBL" id="BMQB01000007">
    <property type="protein sequence ID" value="GGK00963.1"/>
    <property type="molecule type" value="Genomic_DNA"/>
</dbReference>
<feature type="domain" description="HAMP" evidence="12">
    <location>
        <begin position="311"/>
        <end position="381"/>
    </location>
</feature>
<keyword evidence="4" id="KW-0597">Phosphoprotein</keyword>
<feature type="domain" description="Histidine kinase" evidence="11">
    <location>
        <begin position="501"/>
        <end position="603"/>
    </location>
</feature>
<evidence type="ECO:0000256" key="9">
    <source>
        <dbReference type="ARBA" id="ARBA00023012"/>
    </source>
</evidence>
<evidence type="ECO:0000256" key="5">
    <source>
        <dbReference type="ARBA" id="ARBA00022679"/>
    </source>
</evidence>
<dbReference type="InterPro" id="IPR005467">
    <property type="entry name" value="His_kinase_dom"/>
</dbReference>
<keyword evidence="14" id="KW-1185">Reference proteome</keyword>
<organism evidence="13 14">
    <name type="scientific">Pilimelia anulata</name>
    <dbReference type="NCBI Taxonomy" id="53371"/>
    <lineage>
        <taxon>Bacteria</taxon>
        <taxon>Bacillati</taxon>
        <taxon>Actinomycetota</taxon>
        <taxon>Actinomycetes</taxon>
        <taxon>Micromonosporales</taxon>
        <taxon>Micromonosporaceae</taxon>
        <taxon>Pilimelia</taxon>
    </lineage>
</organism>
<evidence type="ECO:0000259" key="11">
    <source>
        <dbReference type="PROSITE" id="PS50109"/>
    </source>
</evidence>
<dbReference type="PANTHER" id="PTHR45436">
    <property type="entry name" value="SENSOR HISTIDINE KINASE YKOH"/>
    <property type="match status" value="1"/>
</dbReference>
<feature type="transmembrane region" description="Helical" evidence="10">
    <location>
        <begin position="285"/>
        <end position="309"/>
    </location>
</feature>
<dbReference type="GO" id="GO:0000160">
    <property type="term" value="P:phosphorelay signal transduction system"/>
    <property type="evidence" value="ECO:0007669"/>
    <property type="project" value="UniProtKB-KW"/>
</dbReference>
<evidence type="ECO:0000313" key="14">
    <source>
        <dbReference type="Proteomes" id="UP000649739"/>
    </source>
</evidence>
<dbReference type="Gene3D" id="3.30.565.10">
    <property type="entry name" value="Histidine kinase-like ATPase, C-terminal domain"/>
    <property type="match status" value="1"/>
</dbReference>
<dbReference type="PANTHER" id="PTHR45436:SF5">
    <property type="entry name" value="SENSOR HISTIDINE KINASE TRCS"/>
    <property type="match status" value="1"/>
</dbReference>
<keyword evidence="5" id="KW-0808">Transferase</keyword>
<dbReference type="Gene3D" id="6.10.340.10">
    <property type="match status" value="1"/>
</dbReference>
<dbReference type="SMART" id="SM00387">
    <property type="entry name" value="HATPase_c"/>
    <property type="match status" value="1"/>
</dbReference>
<comment type="catalytic activity">
    <reaction evidence="1">
        <text>ATP + protein L-histidine = ADP + protein N-phospho-L-histidine.</text>
        <dbReference type="EC" id="2.7.13.3"/>
    </reaction>
</comment>
<evidence type="ECO:0000256" key="6">
    <source>
        <dbReference type="ARBA" id="ARBA00022692"/>
    </source>
</evidence>
<dbReference type="AlphaFoldDB" id="A0A8J3BFY5"/>
<dbReference type="Pfam" id="PF00672">
    <property type="entry name" value="HAMP"/>
    <property type="match status" value="1"/>
</dbReference>
<protein>
    <recommendedName>
        <fullName evidence="3">histidine kinase</fullName>
        <ecNumber evidence="3">2.7.13.3</ecNumber>
    </recommendedName>
</protein>
<dbReference type="InterPro" id="IPR036890">
    <property type="entry name" value="HATPase_C_sf"/>
</dbReference>
<dbReference type="PROSITE" id="PS50109">
    <property type="entry name" value="HIS_KIN"/>
    <property type="match status" value="1"/>
</dbReference>
<evidence type="ECO:0000256" key="2">
    <source>
        <dbReference type="ARBA" id="ARBA00004370"/>
    </source>
</evidence>
<reference evidence="13" key="1">
    <citation type="journal article" date="2014" name="Int. J. Syst. Evol. Microbiol.">
        <title>Complete genome sequence of Corynebacterium casei LMG S-19264T (=DSM 44701T), isolated from a smear-ripened cheese.</title>
        <authorList>
            <consortium name="US DOE Joint Genome Institute (JGI-PGF)"/>
            <person name="Walter F."/>
            <person name="Albersmeier A."/>
            <person name="Kalinowski J."/>
            <person name="Ruckert C."/>
        </authorList>
    </citation>
    <scope>NUCLEOTIDE SEQUENCE</scope>
    <source>
        <strain evidence="13">JCM 3090</strain>
    </source>
</reference>
<keyword evidence="6 10" id="KW-0812">Transmembrane</keyword>
<keyword evidence="9" id="KW-0902">Two-component regulatory system</keyword>
<comment type="subcellular location">
    <subcellularLocation>
        <location evidence="2">Membrane</location>
    </subcellularLocation>
</comment>
<proteinExistence type="predicted"/>
<dbReference type="InterPro" id="IPR050428">
    <property type="entry name" value="TCS_sensor_his_kinase"/>
</dbReference>
<dbReference type="InterPro" id="IPR003594">
    <property type="entry name" value="HATPase_dom"/>
</dbReference>
<evidence type="ECO:0000256" key="10">
    <source>
        <dbReference type="SAM" id="Phobius"/>
    </source>
</evidence>
<dbReference type="InterPro" id="IPR003660">
    <property type="entry name" value="HAMP_dom"/>
</dbReference>
<dbReference type="SUPFAM" id="SSF55874">
    <property type="entry name" value="ATPase domain of HSP90 chaperone/DNA topoisomerase II/histidine kinase"/>
    <property type="match status" value="1"/>
</dbReference>
<reference evidence="13" key="2">
    <citation type="submission" date="2020-09" db="EMBL/GenBank/DDBJ databases">
        <authorList>
            <person name="Sun Q."/>
            <person name="Ohkuma M."/>
        </authorList>
    </citation>
    <scope>NUCLEOTIDE SEQUENCE</scope>
    <source>
        <strain evidence="13">JCM 3090</strain>
    </source>
</reference>
<dbReference type="EC" id="2.7.13.3" evidence="3"/>